<gene>
    <name evidence="1" type="ORF">COX46_03235</name>
</gene>
<dbReference type="AlphaFoldDB" id="A0A2G9YAL3"/>
<dbReference type="Proteomes" id="UP000230392">
    <property type="component" value="Unassembled WGS sequence"/>
</dbReference>
<name>A0A2G9YAL3_9BACT</name>
<evidence type="ECO:0000313" key="1">
    <source>
        <dbReference type="EMBL" id="PIP16276.1"/>
    </source>
</evidence>
<reference evidence="1 2" key="1">
    <citation type="submission" date="2017-09" db="EMBL/GenBank/DDBJ databases">
        <title>Depth-based differentiation of microbial function through sediment-hosted aquifers and enrichment of novel symbionts in the deep terrestrial subsurface.</title>
        <authorList>
            <person name="Probst A.J."/>
            <person name="Ladd B."/>
            <person name="Jarett J.K."/>
            <person name="Geller-Mcgrath D.E."/>
            <person name="Sieber C.M."/>
            <person name="Emerson J.B."/>
            <person name="Anantharaman K."/>
            <person name="Thomas B.C."/>
            <person name="Malmstrom R."/>
            <person name="Stieglmeier M."/>
            <person name="Klingl A."/>
            <person name="Woyke T."/>
            <person name="Ryan C.M."/>
            <person name="Banfield J.F."/>
        </authorList>
    </citation>
    <scope>NUCLEOTIDE SEQUENCE [LARGE SCALE GENOMIC DNA]</scope>
    <source>
        <strain evidence="1">CG23_combo_of_CG06-09_8_20_14_all_48_7</strain>
    </source>
</reference>
<protein>
    <submittedName>
        <fullName evidence="1">Uncharacterized protein</fullName>
    </submittedName>
</protein>
<accession>A0A2G9YAL3</accession>
<dbReference type="EMBL" id="PCRF01000158">
    <property type="protein sequence ID" value="PIP16276.1"/>
    <property type="molecule type" value="Genomic_DNA"/>
</dbReference>
<organism evidence="1 2">
    <name type="scientific">bacterium (Candidatus Ratteibacteria) CG23_combo_of_CG06-09_8_20_14_all_48_7</name>
    <dbReference type="NCBI Taxonomy" id="2014292"/>
    <lineage>
        <taxon>Bacteria</taxon>
        <taxon>Candidatus Ratteibacteria</taxon>
    </lineage>
</organism>
<proteinExistence type="predicted"/>
<comment type="caution">
    <text evidence="1">The sequence shown here is derived from an EMBL/GenBank/DDBJ whole genome shotgun (WGS) entry which is preliminary data.</text>
</comment>
<sequence>MAKEKTIITGKPIAINGSLSRPEIVQKVVNIFIQTEMNHPRPGTVFFYPVENLPEGQLLLRRPAGLRKWNFDFKVEVTEDFGLGRGSHAEMLSDFQSKKDENQEKFEDLFQALTVIYNCTENDVDAVLQRYPDIKTAFKTGAKVDVLLKVTKWMFIMEDIVYWNYKGRAKLYEHIREETR</sequence>
<evidence type="ECO:0000313" key="2">
    <source>
        <dbReference type="Proteomes" id="UP000230392"/>
    </source>
</evidence>